<comment type="caution">
    <text evidence="3">The sequence shown here is derived from an EMBL/GenBank/DDBJ whole genome shotgun (WGS) entry which is preliminary data.</text>
</comment>
<feature type="region of interest" description="Disordered" evidence="2">
    <location>
        <begin position="61"/>
        <end position="92"/>
    </location>
</feature>
<dbReference type="InterPro" id="IPR051683">
    <property type="entry name" value="Enoyl-CoA_Hydratase/Isomerase"/>
</dbReference>
<feature type="compositionally biased region" description="Basic residues" evidence="2">
    <location>
        <begin position="61"/>
        <end position="73"/>
    </location>
</feature>
<dbReference type="AlphaFoldDB" id="A0A2S6N1H1"/>
<evidence type="ECO:0000256" key="2">
    <source>
        <dbReference type="SAM" id="MobiDB-lite"/>
    </source>
</evidence>
<dbReference type="InterPro" id="IPR029045">
    <property type="entry name" value="ClpP/crotonase-like_dom_sf"/>
</dbReference>
<comment type="similarity">
    <text evidence="1">Belongs to the enoyl-CoA hydratase/isomerase family.</text>
</comment>
<dbReference type="Gene3D" id="1.10.12.10">
    <property type="entry name" value="Lyase 2-enoyl-coa Hydratase, Chain A, domain 2"/>
    <property type="match status" value="1"/>
</dbReference>
<dbReference type="Proteomes" id="UP000239724">
    <property type="component" value="Unassembled WGS sequence"/>
</dbReference>
<keyword evidence="4" id="KW-1185">Reference proteome</keyword>
<organism evidence="3 4">
    <name type="scientific">Rhodopila globiformis</name>
    <name type="common">Rhodopseudomonas globiformis</name>
    <dbReference type="NCBI Taxonomy" id="1071"/>
    <lineage>
        <taxon>Bacteria</taxon>
        <taxon>Pseudomonadati</taxon>
        <taxon>Pseudomonadota</taxon>
        <taxon>Alphaproteobacteria</taxon>
        <taxon>Acetobacterales</taxon>
        <taxon>Acetobacteraceae</taxon>
        <taxon>Rhodopila</taxon>
    </lineage>
</organism>
<dbReference type="EMBL" id="NHRY01000243">
    <property type="protein sequence ID" value="PPQ28462.1"/>
    <property type="molecule type" value="Genomic_DNA"/>
</dbReference>
<dbReference type="InterPro" id="IPR001753">
    <property type="entry name" value="Enoyl-CoA_hydra/iso"/>
</dbReference>
<dbReference type="Gene3D" id="3.90.226.10">
    <property type="entry name" value="2-enoyl-CoA Hydratase, Chain A, domain 1"/>
    <property type="match status" value="1"/>
</dbReference>
<evidence type="ECO:0000256" key="1">
    <source>
        <dbReference type="ARBA" id="ARBA00005254"/>
    </source>
</evidence>
<feature type="region of interest" description="Disordered" evidence="2">
    <location>
        <begin position="1"/>
        <end position="32"/>
    </location>
</feature>
<dbReference type="InterPro" id="IPR014748">
    <property type="entry name" value="Enoyl-CoA_hydra_C"/>
</dbReference>
<dbReference type="PANTHER" id="PTHR42964:SF1">
    <property type="entry name" value="POLYKETIDE BIOSYNTHESIS ENOYL-COA HYDRATASE PKSH-RELATED"/>
    <property type="match status" value="1"/>
</dbReference>
<dbReference type="CDD" id="cd06558">
    <property type="entry name" value="crotonase-like"/>
    <property type="match status" value="1"/>
</dbReference>
<sequence length="362" mass="39193">MFVTQGAHDRPGHCRRAGRPTHHPRPAPLHRGRNHQLACGWISALPRGQLYRACTVARRARHRRSCAPGRSRREHSQTGSGHPKKNTKPSGNVMTEPIVLVATDPRGVATVTLNRPEVGNAYNAAMLDALIQGLTRLAADPAVRCVVIRGAGKHFQAGADIRWLGEVAGYPPAENYAASIATTRAMQLLNEFPKPTIALVHGACFGGGIGLVCCVDVAFATPDSQFGITEIRVGVAPTPISTHMVNAIGLRHTRRYALTGERFDAREAERIGLVHEVVTADMMEAKLQAVLDAIFLGSPTAIETTKRSFLGANDLLLDERAVAMLAHEGWTQRHSPDGHEGTAAFREKRRPAWYKPPAVAAT</sequence>
<dbReference type="SUPFAM" id="SSF52096">
    <property type="entry name" value="ClpP/crotonase"/>
    <property type="match status" value="1"/>
</dbReference>
<gene>
    <name evidence="3" type="ORF">CCS01_24305</name>
</gene>
<protein>
    <recommendedName>
        <fullName evidence="5">Enoyl-CoA hydratase</fullName>
    </recommendedName>
</protein>
<dbReference type="GO" id="GO:0008300">
    <property type="term" value="P:isoprenoid catabolic process"/>
    <property type="evidence" value="ECO:0007669"/>
    <property type="project" value="TreeGrafter"/>
</dbReference>
<evidence type="ECO:0000313" key="4">
    <source>
        <dbReference type="Proteomes" id="UP000239724"/>
    </source>
</evidence>
<accession>A0A2S6N1H1</accession>
<feature type="compositionally biased region" description="Basic residues" evidence="2">
    <location>
        <begin position="13"/>
        <end position="32"/>
    </location>
</feature>
<proteinExistence type="inferred from homology"/>
<evidence type="ECO:0008006" key="5">
    <source>
        <dbReference type="Google" id="ProtNLM"/>
    </source>
</evidence>
<name>A0A2S6N1H1_RHOGL</name>
<reference evidence="3 4" key="1">
    <citation type="journal article" date="2018" name="Arch. Microbiol.">
        <title>New insights into the metabolic potential of the phototrophic purple bacterium Rhodopila globiformis DSM 161(T) from its draft genome sequence and evidence for a vanadium-dependent nitrogenase.</title>
        <authorList>
            <person name="Imhoff J.F."/>
            <person name="Rahn T."/>
            <person name="Kunzel S."/>
            <person name="Neulinger S.C."/>
        </authorList>
    </citation>
    <scope>NUCLEOTIDE SEQUENCE [LARGE SCALE GENOMIC DNA]</scope>
    <source>
        <strain evidence="3 4">DSM 161</strain>
    </source>
</reference>
<evidence type="ECO:0000313" key="3">
    <source>
        <dbReference type="EMBL" id="PPQ28462.1"/>
    </source>
</evidence>
<dbReference type="GO" id="GO:0003824">
    <property type="term" value="F:catalytic activity"/>
    <property type="evidence" value="ECO:0007669"/>
    <property type="project" value="UniProtKB-ARBA"/>
</dbReference>
<dbReference type="Pfam" id="PF00378">
    <property type="entry name" value="ECH_1"/>
    <property type="match status" value="1"/>
</dbReference>
<dbReference type="PANTHER" id="PTHR42964">
    <property type="entry name" value="ENOYL-COA HYDRATASE"/>
    <property type="match status" value="1"/>
</dbReference>